<evidence type="ECO:0000256" key="4">
    <source>
        <dbReference type="ARBA" id="ARBA00022989"/>
    </source>
</evidence>
<reference evidence="10 11" key="1">
    <citation type="submission" date="2020-02" db="EMBL/GenBank/DDBJ databases">
        <title>Sequencing the genomes of 1000 actinobacteria strains.</title>
        <authorList>
            <person name="Klenk H.-P."/>
        </authorList>
    </citation>
    <scope>NUCLEOTIDE SEQUENCE [LARGE SCALE GENOMIC DNA]</scope>
    <source>
        <strain evidence="10 11">DSM 27960</strain>
    </source>
</reference>
<evidence type="ECO:0000256" key="5">
    <source>
        <dbReference type="ARBA" id="ARBA00023306"/>
    </source>
</evidence>
<proteinExistence type="predicted"/>
<dbReference type="InterPro" id="IPR013685">
    <property type="entry name" value="POTRA_FtsQ_type"/>
</dbReference>
<evidence type="ECO:0000256" key="7">
    <source>
        <dbReference type="SAM" id="Phobius"/>
    </source>
</evidence>
<dbReference type="RefSeq" id="WP_167148411.1">
    <property type="nucleotide sequence ID" value="NZ_JAAMOX010000001.1"/>
</dbReference>
<dbReference type="GO" id="GO:0051301">
    <property type="term" value="P:cell division"/>
    <property type="evidence" value="ECO:0007669"/>
    <property type="project" value="UniProtKB-KW"/>
</dbReference>
<dbReference type="EMBL" id="JAAMOX010000001">
    <property type="protein sequence ID" value="NIH53087.1"/>
    <property type="molecule type" value="Genomic_DNA"/>
</dbReference>
<dbReference type="Proteomes" id="UP000541033">
    <property type="component" value="Unassembled WGS sequence"/>
</dbReference>
<evidence type="ECO:0000256" key="2">
    <source>
        <dbReference type="ARBA" id="ARBA00022618"/>
    </source>
</evidence>
<evidence type="ECO:0000259" key="8">
    <source>
        <dbReference type="Pfam" id="PF03799"/>
    </source>
</evidence>
<keyword evidence="4 7" id="KW-1133">Transmembrane helix</keyword>
<evidence type="ECO:0000256" key="6">
    <source>
        <dbReference type="SAM" id="MobiDB-lite"/>
    </source>
</evidence>
<evidence type="ECO:0000256" key="1">
    <source>
        <dbReference type="ARBA" id="ARBA00022475"/>
    </source>
</evidence>
<dbReference type="GO" id="GO:0005886">
    <property type="term" value="C:plasma membrane"/>
    <property type="evidence" value="ECO:0007669"/>
    <property type="project" value="TreeGrafter"/>
</dbReference>
<evidence type="ECO:0000313" key="10">
    <source>
        <dbReference type="EMBL" id="NIH53087.1"/>
    </source>
</evidence>
<gene>
    <name evidence="10" type="ORF">FHX76_000955</name>
</gene>
<feature type="domain" description="Cell division protein FtsQ/DivIB C-terminal" evidence="8">
    <location>
        <begin position="310"/>
        <end position="426"/>
    </location>
</feature>
<organism evidence="10 11">
    <name type="scientific">Lysinibacter cavernae</name>
    <dbReference type="NCBI Taxonomy" id="1640652"/>
    <lineage>
        <taxon>Bacteria</taxon>
        <taxon>Bacillati</taxon>
        <taxon>Actinomycetota</taxon>
        <taxon>Actinomycetes</taxon>
        <taxon>Micrococcales</taxon>
        <taxon>Microbacteriaceae</taxon>
        <taxon>Lysinibacter</taxon>
    </lineage>
</organism>
<accession>A0A7X5R0A6</accession>
<protein>
    <submittedName>
        <fullName evidence="10">Cell division protein FtsQ</fullName>
    </submittedName>
</protein>
<dbReference type="PANTHER" id="PTHR37820">
    <property type="entry name" value="CELL DIVISION PROTEIN DIVIB"/>
    <property type="match status" value="1"/>
</dbReference>
<dbReference type="Pfam" id="PF03799">
    <property type="entry name" value="FtsQ_DivIB_C"/>
    <property type="match status" value="1"/>
</dbReference>
<dbReference type="PANTHER" id="PTHR37820:SF1">
    <property type="entry name" value="CELL DIVISION PROTEIN FTSQ"/>
    <property type="match status" value="1"/>
</dbReference>
<dbReference type="InterPro" id="IPR050487">
    <property type="entry name" value="FtsQ_DivIB"/>
</dbReference>
<feature type="transmembrane region" description="Helical" evidence="7">
    <location>
        <begin position="213"/>
        <end position="235"/>
    </location>
</feature>
<keyword evidence="3 7" id="KW-0812">Transmembrane</keyword>
<evidence type="ECO:0000259" key="9">
    <source>
        <dbReference type="Pfam" id="PF08478"/>
    </source>
</evidence>
<evidence type="ECO:0000313" key="11">
    <source>
        <dbReference type="Proteomes" id="UP000541033"/>
    </source>
</evidence>
<keyword evidence="2 10" id="KW-0132">Cell division</keyword>
<dbReference type="InterPro" id="IPR005548">
    <property type="entry name" value="Cell_div_FtsQ/DivIB_C"/>
</dbReference>
<sequence>MKRPGGFDPGAHQPVEPQQPKTPASRERREQVAPVLPLRRKAKPASIEPITVGQIPVGQISDEQITAEQIPDDRTPVEQEVLESSQPPRVVRAPSAERRSATTPVAPAEPQSSHDDMATVDLSSSFTDGLPALDSDAAFRPTSSGPIGQPDAHDRAESDDETRDLGVLEESPLRANLRSSVNIRRAVRRRRRAERTEMKRFTAEARRRRRNTLIVLTAVGALILFVVVGAFTPLMGMRTVEVVGATRLDTAAVTEALSSQKNVPLTLIDRSAVEEALGQFSIIQSYSLEMVPPHTMVVRVIERQPIAAVATTNGFELVDPAGVVIETTPERPAGFPLVLAVAPDPESAPFQAIANALLSVSPELVARLDTVTATTGEDVVFKFADNGLNVIWGSSEDSAVKSVILEKMVAALAGQPVTNIDVSSIDAPVYS</sequence>
<dbReference type="Pfam" id="PF08478">
    <property type="entry name" value="POTRA_1"/>
    <property type="match status" value="1"/>
</dbReference>
<name>A0A7X5R0A6_9MICO</name>
<keyword evidence="5" id="KW-0131">Cell cycle</keyword>
<keyword evidence="7" id="KW-0472">Membrane</keyword>
<evidence type="ECO:0000256" key="3">
    <source>
        <dbReference type="ARBA" id="ARBA00022692"/>
    </source>
</evidence>
<comment type="caution">
    <text evidence="10">The sequence shown here is derived from an EMBL/GenBank/DDBJ whole genome shotgun (WGS) entry which is preliminary data.</text>
</comment>
<keyword evidence="11" id="KW-1185">Reference proteome</keyword>
<dbReference type="AlphaFoldDB" id="A0A7X5R0A6"/>
<feature type="region of interest" description="Disordered" evidence="6">
    <location>
        <begin position="1"/>
        <end position="167"/>
    </location>
</feature>
<feature type="domain" description="POTRA" evidence="9">
    <location>
        <begin position="237"/>
        <end position="303"/>
    </location>
</feature>
<keyword evidence="1" id="KW-1003">Cell membrane</keyword>